<dbReference type="PANTHER" id="PTHR47371:SF3">
    <property type="entry name" value="PHOSPHOGLYCEROL TRANSFERASE I"/>
    <property type="match status" value="1"/>
</dbReference>
<dbReference type="Pfam" id="PF00884">
    <property type="entry name" value="Sulfatase"/>
    <property type="match status" value="1"/>
</dbReference>
<keyword evidence="4 7" id="KW-0812">Transmembrane</keyword>
<evidence type="ECO:0000256" key="5">
    <source>
        <dbReference type="ARBA" id="ARBA00022989"/>
    </source>
</evidence>
<accession>A0A5C5SDC1</accession>
<protein>
    <submittedName>
        <fullName evidence="9">LTA synthase family protein</fullName>
    </submittedName>
</protein>
<dbReference type="InterPro" id="IPR000917">
    <property type="entry name" value="Sulfatase_N"/>
</dbReference>
<comment type="subcellular location">
    <subcellularLocation>
        <location evidence="1">Cell membrane</location>
        <topology evidence="1">Multi-pass membrane protein</topology>
    </subcellularLocation>
</comment>
<dbReference type="GO" id="GO:0005886">
    <property type="term" value="C:plasma membrane"/>
    <property type="evidence" value="ECO:0007669"/>
    <property type="project" value="UniProtKB-SubCell"/>
</dbReference>
<dbReference type="Proteomes" id="UP000317430">
    <property type="component" value="Unassembled WGS sequence"/>
</dbReference>
<evidence type="ECO:0000256" key="2">
    <source>
        <dbReference type="ARBA" id="ARBA00004936"/>
    </source>
</evidence>
<dbReference type="Gene3D" id="3.40.720.10">
    <property type="entry name" value="Alkaline Phosphatase, subunit A"/>
    <property type="match status" value="1"/>
</dbReference>
<dbReference type="SUPFAM" id="SSF53649">
    <property type="entry name" value="Alkaline phosphatase-like"/>
    <property type="match status" value="1"/>
</dbReference>
<evidence type="ECO:0000256" key="1">
    <source>
        <dbReference type="ARBA" id="ARBA00004651"/>
    </source>
</evidence>
<sequence length="822" mass="94123">MTFEEKLSAQLPKLYRLVIFVLVFYVNFQLLNLSLLRATKDVGYKWSIGFGFSLLFLSLFALALFLSQELSKRFIRDLGLGYASYIVIAYGIRMSQNINNEGFNPWHLLKNGFFQWNAFGALGCLILLSLVWRSFLQKYYAKNELFLALKDHARWPTGLFHLLMATMMINDSSYRDFLSPSLAASLAAGEMAAYHLNIILNVLWSLLFFTLMSYLLAKAWQELRLQRRGFSLAIATSFILALVTNYALQLGVRKPEMLLGQYLVVGATSFQISILFLLALLVYLLINRYLLATFFLVGLATTLSLVNMIKEAMRSEPLLLTDFIWLGRLSLVLDSVSPGLIWLVLLALVFLVFLYNLCHRHWFSPRLLSFKQRLLGLLVVILSFFFLLFVNDESVKKLRFNLPNLSRLERSMAIDWLGFSTNARYKSLMYVWSKQLTQSIMTKPDNYRAQAIEELVNKYTKLATRINQERSTRIEDQTVIYILSESLANPNRLPGVNLSQEVLPNLEQIQETTTSGLMLVDSYGGGTANTEFQVLTGLPSYNFSSSVSIFYTEVVPKMKTFPAISDQFQADNRVVLHPASINNYSRNYIYNRLGFKTQVFSEGISDQFSQAQRLGASVSDQSVYDEILRRLDPQSNQFFSVITMQNHAPWSVGQPDEVTAKGKGFSSAANSNFTEYARLLTHSDQALAEFIDQLAQIDKPITVVFYGDHLPGFYPESVFAKEPTLQYQTDYVIWSNYQDQKLDYPLVRSSDLTAELLAHTNAKVSPYYALLTKLLEAENSKNLLQVNDQEEEFREDLKLLQYDMTLGKNYISQYRQFFDTVE</sequence>
<feature type="transmembrane region" description="Helical" evidence="7">
    <location>
        <begin position="370"/>
        <end position="390"/>
    </location>
</feature>
<feature type="transmembrane region" description="Helical" evidence="7">
    <location>
        <begin position="339"/>
        <end position="358"/>
    </location>
</feature>
<feature type="transmembrane region" description="Helical" evidence="7">
    <location>
        <begin position="229"/>
        <end position="248"/>
    </location>
</feature>
<evidence type="ECO:0000256" key="3">
    <source>
        <dbReference type="ARBA" id="ARBA00022475"/>
    </source>
</evidence>
<dbReference type="PANTHER" id="PTHR47371">
    <property type="entry name" value="LIPOTEICHOIC ACID SYNTHASE"/>
    <property type="match status" value="1"/>
</dbReference>
<keyword evidence="5 7" id="KW-1133">Transmembrane helix</keyword>
<keyword evidence="3" id="KW-1003">Cell membrane</keyword>
<dbReference type="AlphaFoldDB" id="A0A5C5SDC1"/>
<comment type="caution">
    <text evidence="9">The sequence shown here is derived from an EMBL/GenBank/DDBJ whole genome shotgun (WGS) entry which is preliminary data.</text>
</comment>
<feature type="transmembrane region" description="Helical" evidence="7">
    <location>
        <begin position="260"/>
        <end position="282"/>
    </location>
</feature>
<feature type="transmembrane region" description="Helical" evidence="7">
    <location>
        <begin position="194"/>
        <end position="217"/>
    </location>
</feature>
<dbReference type="RefSeq" id="WP_146566038.1">
    <property type="nucleotide sequence ID" value="NZ_VOHL01000001.1"/>
</dbReference>
<dbReference type="OrthoDB" id="243547at2"/>
<feature type="transmembrane region" description="Helical" evidence="7">
    <location>
        <begin position="74"/>
        <end position="93"/>
    </location>
</feature>
<name>A0A5C5SDC1_9STRE</name>
<organism evidence="9 10">
    <name type="scientific">Streptococcus cuniculipharyngis</name>
    <dbReference type="NCBI Taxonomy" id="1562651"/>
    <lineage>
        <taxon>Bacteria</taxon>
        <taxon>Bacillati</taxon>
        <taxon>Bacillota</taxon>
        <taxon>Bacilli</taxon>
        <taxon>Lactobacillales</taxon>
        <taxon>Streptococcaceae</taxon>
        <taxon>Streptococcus</taxon>
    </lineage>
</organism>
<feature type="transmembrane region" description="Helical" evidence="7">
    <location>
        <begin position="14"/>
        <end position="36"/>
    </location>
</feature>
<evidence type="ECO:0000256" key="4">
    <source>
        <dbReference type="ARBA" id="ARBA00022692"/>
    </source>
</evidence>
<feature type="transmembrane region" description="Helical" evidence="7">
    <location>
        <begin position="289"/>
        <end position="309"/>
    </location>
</feature>
<gene>
    <name evidence="9" type="ORF">FRX57_01780</name>
</gene>
<comment type="pathway">
    <text evidence="2">Cell wall biogenesis; lipoteichoic acid biosynthesis.</text>
</comment>
<feature type="domain" description="Sulfatase N-terminal" evidence="8">
    <location>
        <begin position="477"/>
        <end position="761"/>
    </location>
</feature>
<feature type="transmembrane region" description="Helical" evidence="7">
    <location>
        <begin position="113"/>
        <end position="132"/>
    </location>
</feature>
<proteinExistence type="predicted"/>
<evidence type="ECO:0000259" key="8">
    <source>
        <dbReference type="Pfam" id="PF00884"/>
    </source>
</evidence>
<evidence type="ECO:0000256" key="6">
    <source>
        <dbReference type="ARBA" id="ARBA00023136"/>
    </source>
</evidence>
<dbReference type="CDD" id="cd16015">
    <property type="entry name" value="LTA_synthase"/>
    <property type="match status" value="1"/>
</dbReference>
<keyword evidence="6 7" id="KW-0472">Membrane</keyword>
<dbReference type="EMBL" id="VOHL01000001">
    <property type="protein sequence ID" value="TWS98956.1"/>
    <property type="molecule type" value="Genomic_DNA"/>
</dbReference>
<dbReference type="InterPro" id="IPR050448">
    <property type="entry name" value="OpgB/LTA_synthase_biosynth"/>
</dbReference>
<reference evidence="9 10" key="1">
    <citation type="submission" date="2019-08" db="EMBL/GenBank/DDBJ databases">
        <authorList>
            <person name="Lei W."/>
        </authorList>
    </citation>
    <scope>NUCLEOTIDE SEQUENCE [LARGE SCALE GENOMIC DNA]</scope>
    <source>
        <strain evidence="9 10">CCUG 66496</strain>
    </source>
</reference>
<evidence type="ECO:0000313" key="9">
    <source>
        <dbReference type="EMBL" id="TWS98956.1"/>
    </source>
</evidence>
<dbReference type="InterPro" id="IPR017850">
    <property type="entry name" value="Alkaline_phosphatase_core_sf"/>
</dbReference>
<evidence type="ECO:0000313" key="10">
    <source>
        <dbReference type="Proteomes" id="UP000317430"/>
    </source>
</evidence>
<evidence type="ECO:0000256" key="7">
    <source>
        <dbReference type="SAM" id="Phobius"/>
    </source>
</evidence>
<feature type="transmembrane region" description="Helical" evidence="7">
    <location>
        <begin position="48"/>
        <end position="67"/>
    </location>
</feature>
<keyword evidence="10" id="KW-1185">Reference proteome</keyword>
<feature type="transmembrane region" description="Helical" evidence="7">
    <location>
        <begin position="153"/>
        <end position="174"/>
    </location>
</feature>